<proteinExistence type="predicted"/>
<dbReference type="CDD" id="cd00037">
    <property type="entry name" value="CLECT"/>
    <property type="match status" value="1"/>
</dbReference>
<dbReference type="Pfam" id="PF00059">
    <property type="entry name" value="Lectin_C"/>
    <property type="match status" value="1"/>
</dbReference>
<reference evidence="5" key="1">
    <citation type="submission" date="2022-11" db="UniProtKB">
        <authorList>
            <consortium name="WormBaseParasite"/>
        </authorList>
    </citation>
    <scope>IDENTIFICATION</scope>
</reference>
<dbReference type="WBParaSite" id="PSAMB.scaffold2670size21924.g18688.t1">
    <property type="protein sequence ID" value="PSAMB.scaffold2670size21924.g18688.t1"/>
    <property type="gene ID" value="PSAMB.scaffold2670size21924.g18688"/>
</dbReference>
<keyword evidence="1" id="KW-0732">Signal</keyword>
<dbReference type="InterPro" id="IPR016187">
    <property type="entry name" value="CTDL_fold"/>
</dbReference>
<feature type="domain" description="C-type lectin" evidence="2">
    <location>
        <begin position="31"/>
        <end position="148"/>
    </location>
</feature>
<dbReference type="InterPro" id="IPR001304">
    <property type="entry name" value="C-type_lectin-like"/>
</dbReference>
<dbReference type="InterPro" id="IPR016186">
    <property type="entry name" value="C-type_lectin-like/link_sf"/>
</dbReference>
<dbReference type="GO" id="GO:0005615">
    <property type="term" value="C:extracellular space"/>
    <property type="evidence" value="ECO:0007669"/>
    <property type="project" value="TreeGrafter"/>
</dbReference>
<dbReference type="InterPro" id="IPR036056">
    <property type="entry name" value="Fibrinogen-like_C"/>
</dbReference>
<dbReference type="PANTHER" id="PTHR19143:SF444">
    <property type="entry name" value="PROTEIN SCABROUS"/>
    <property type="match status" value="1"/>
</dbReference>
<feature type="chain" id="PRO_5037838707" evidence="1">
    <location>
        <begin position="21"/>
        <end position="402"/>
    </location>
</feature>
<evidence type="ECO:0000259" key="3">
    <source>
        <dbReference type="PROSITE" id="PS51406"/>
    </source>
</evidence>
<sequence>MLLSLIRFITLSSVIYGAHSCPSGWLPSLMDASQCYFVAQQQMSWMDAESYCQNMGPNSHLASILSSSEMDVIKAIAGNSAANDEVWIGAKGDREDAIFSWVDRQPCIYTNWLAGEPSLLYPCVSSLTSSNGQWRTDYCEVKKYFVCKHSLQPTATPTDCYDWSYLNGNNTSGVYRIYPPGTDPFDVWCDMTTDGGGWTVFQKRLNNNTIFWNRSWAEYKAGFNNGINGNYWLGLDRINALSTKDSNNKLRIDLYGNQCLRTGGGTYHCDYETGANSYFFGEWGSFRVENEANKYRLHISPFIAGNISSTDSDPLYFFNNDHAFTTVDVNNQPNPDINCARINEMGAWWYDHCSVFFLNGRYYASGGVGGFGFAVEHVDSSFDYGWVNPVHSEIKMRKIVSL</sequence>
<keyword evidence="4" id="KW-1185">Reference proteome</keyword>
<dbReference type="NCBIfam" id="NF040941">
    <property type="entry name" value="GGGWT_bact"/>
    <property type="match status" value="1"/>
</dbReference>
<protein>
    <submittedName>
        <fullName evidence="5">Uncharacterized protein</fullName>
    </submittedName>
</protein>
<accession>A0A914VWU3</accession>
<evidence type="ECO:0000313" key="4">
    <source>
        <dbReference type="Proteomes" id="UP000887566"/>
    </source>
</evidence>
<feature type="signal peptide" evidence="1">
    <location>
        <begin position="1"/>
        <end position="20"/>
    </location>
</feature>
<dbReference type="PROSITE" id="PS51406">
    <property type="entry name" value="FIBRINOGEN_C_2"/>
    <property type="match status" value="1"/>
</dbReference>
<name>A0A914VWU3_9BILA</name>
<dbReference type="Proteomes" id="UP000887566">
    <property type="component" value="Unplaced"/>
</dbReference>
<dbReference type="InterPro" id="IPR014716">
    <property type="entry name" value="Fibrinogen_a/b/g_C_1"/>
</dbReference>
<dbReference type="PANTHER" id="PTHR19143">
    <property type="entry name" value="FIBRINOGEN/TENASCIN/ANGIOPOEITIN"/>
    <property type="match status" value="1"/>
</dbReference>
<evidence type="ECO:0000256" key="1">
    <source>
        <dbReference type="SAM" id="SignalP"/>
    </source>
</evidence>
<dbReference type="InterPro" id="IPR002181">
    <property type="entry name" value="Fibrinogen_a/b/g_C_dom"/>
</dbReference>
<feature type="domain" description="Fibrinogen C-terminal" evidence="3">
    <location>
        <begin position="151"/>
        <end position="366"/>
    </location>
</feature>
<evidence type="ECO:0000259" key="2">
    <source>
        <dbReference type="PROSITE" id="PS50041"/>
    </source>
</evidence>
<dbReference type="SUPFAM" id="SSF56436">
    <property type="entry name" value="C-type lectin-like"/>
    <property type="match status" value="1"/>
</dbReference>
<dbReference type="AlphaFoldDB" id="A0A914VWU3"/>
<dbReference type="Gene3D" id="3.10.100.10">
    <property type="entry name" value="Mannose-Binding Protein A, subunit A"/>
    <property type="match status" value="1"/>
</dbReference>
<organism evidence="4 5">
    <name type="scientific">Plectus sambesii</name>
    <dbReference type="NCBI Taxonomy" id="2011161"/>
    <lineage>
        <taxon>Eukaryota</taxon>
        <taxon>Metazoa</taxon>
        <taxon>Ecdysozoa</taxon>
        <taxon>Nematoda</taxon>
        <taxon>Chromadorea</taxon>
        <taxon>Plectida</taxon>
        <taxon>Plectina</taxon>
        <taxon>Plectoidea</taxon>
        <taxon>Plectidae</taxon>
        <taxon>Plectus</taxon>
    </lineage>
</organism>
<dbReference type="SMART" id="SM00186">
    <property type="entry name" value="FBG"/>
    <property type="match status" value="1"/>
</dbReference>
<dbReference type="InterPro" id="IPR050373">
    <property type="entry name" value="Fibrinogen_C-term_domain"/>
</dbReference>
<dbReference type="Pfam" id="PF00147">
    <property type="entry name" value="Fibrinogen_C"/>
    <property type="match status" value="1"/>
</dbReference>
<dbReference type="PROSITE" id="PS50041">
    <property type="entry name" value="C_TYPE_LECTIN_2"/>
    <property type="match status" value="1"/>
</dbReference>
<dbReference type="SMART" id="SM00034">
    <property type="entry name" value="CLECT"/>
    <property type="match status" value="1"/>
</dbReference>
<evidence type="ECO:0000313" key="5">
    <source>
        <dbReference type="WBParaSite" id="PSAMB.scaffold2670size21924.g18688.t1"/>
    </source>
</evidence>
<dbReference type="SUPFAM" id="SSF56496">
    <property type="entry name" value="Fibrinogen C-terminal domain-like"/>
    <property type="match status" value="1"/>
</dbReference>
<dbReference type="Gene3D" id="3.90.215.10">
    <property type="entry name" value="Gamma Fibrinogen, chain A, domain 1"/>
    <property type="match status" value="1"/>
</dbReference>